<keyword evidence="2" id="KW-0902">Two-component regulatory system</keyword>
<dbReference type="EMBL" id="CP042435">
    <property type="protein sequence ID" value="QEC66001.1"/>
    <property type="molecule type" value="Genomic_DNA"/>
</dbReference>
<name>A0A5B8V5K0_9BACT</name>
<dbReference type="SUPFAM" id="SSF52172">
    <property type="entry name" value="CheY-like"/>
    <property type="match status" value="1"/>
</dbReference>
<evidence type="ECO:0000256" key="2">
    <source>
        <dbReference type="ARBA" id="ARBA00023012"/>
    </source>
</evidence>
<evidence type="ECO:0000259" key="4">
    <source>
        <dbReference type="PROSITE" id="PS50110"/>
    </source>
</evidence>
<dbReference type="OrthoDB" id="9790442at2"/>
<feature type="domain" description="Response regulatory" evidence="4">
    <location>
        <begin position="4"/>
        <end position="118"/>
    </location>
</feature>
<dbReference type="InterPro" id="IPR050595">
    <property type="entry name" value="Bact_response_regulator"/>
</dbReference>
<dbReference type="PANTHER" id="PTHR44591:SF14">
    <property type="entry name" value="PROTEIN PILG"/>
    <property type="match status" value="1"/>
</dbReference>
<evidence type="ECO:0000313" key="5">
    <source>
        <dbReference type="EMBL" id="QEC66001.1"/>
    </source>
</evidence>
<evidence type="ECO:0000256" key="1">
    <source>
        <dbReference type="ARBA" id="ARBA00022553"/>
    </source>
</evidence>
<dbReference type="RefSeq" id="WP_147187801.1">
    <property type="nucleotide sequence ID" value="NZ_CP042435.1"/>
</dbReference>
<proteinExistence type="predicted"/>
<organism evidence="5 6">
    <name type="scientific">Panacibacter ginsenosidivorans</name>
    <dbReference type="NCBI Taxonomy" id="1813871"/>
    <lineage>
        <taxon>Bacteria</taxon>
        <taxon>Pseudomonadati</taxon>
        <taxon>Bacteroidota</taxon>
        <taxon>Chitinophagia</taxon>
        <taxon>Chitinophagales</taxon>
        <taxon>Chitinophagaceae</taxon>
        <taxon>Panacibacter</taxon>
    </lineage>
</organism>
<dbReference type="AlphaFoldDB" id="A0A5B8V5K0"/>
<dbReference type="PANTHER" id="PTHR44591">
    <property type="entry name" value="STRESS RESPONSE REGULATOR PROTEIN 1"/>
    <property type="match status" value="1"/>
</dbReference>
<dbReference type="InterPro" id="IPR001789">
    <property type="entry name" value="Sig_transdc_resp-reg_receiver"/>
</dbReference>
<dbReference type="Proteomes" id="UP000321533">
    <property type="component" value="Chromosome"/>
</dbReference>
<sequence>MGRQVLIIDDDTDTCKLLTRVLLKIGFCADAAYTAKEGIQLFTRKHFDIVLCDYNLGDSNGLDILIKVKEISPDTIVIIMTGYLNSNIEMELKEHGAFDYITKPIYPEVILKIFKNAMAFANNKTAVNGQQ</sequence>
<keyword evidence="1 3" id="KW-0597">Phosphoprotein</keyword>
<evidence type="ECO:0000313" key="6">
    <source>
        <dbReference type="Proteomes" id="UP000321533"/>
    </source>
</evidence>
<protein>
    <submittedName>
        <fullName evidence="5">Response regulator</fullName>
    </submittedName>
</protein>
<dbReference type="GO" id="GO:0000160">
    <property type="term" value="P:phosphorelay signal transduction system"/>
    <property type="evidence" value="ECO:0007669"/>
    <property type="project" value="UniProtKB-KW"/>
</dbReference>
<dbReference type="PROSITE" id="PS50110">
    <property type="entry name" value="RESPONSE_REGULATORY"/>
    <property type="match status" value="1"/>
</dbReference>
<accession>A0A5B8V5K0</accession>
<dbReference type="Pfam" id="PF00072">
    <property type="entry name" value="Response_reg"/>
    <property type="match status" value="1"/>
</dbReference>
<dbReference type="CDD" id="cd00156">
    <property type="entry name" value="REC"/>
    <property type="match status" value="1"/>
</dbReference>
<feature type="modified residue" description="4-aspartylphosphate" evidence="3">
    <location>
        <position position="53"/>
    </location>
</feature>
<dbReference type="KEGG" id="pgin:FRZ67_01280"/>
<dbReference type="InterPro" id="IPR011006">
    <property type="entry name" value="CheY-like_superfamily"/>
</dbReference>
<evidence type="ECO:0000256" key="3">
    <source>
        <dbReference type="PROSITE-ProRule" id="PRU00169"/>
    </source>
</evidence>
<gene>
    <name evidence="5" type="ORF">FRZ67_01280</name>
</gene>
<keyword evidence="6" id="KW-1185">Reference proteome</keyword>
<dbReference type="Gene3D" id="3.40.50.2300">
    <property type="match status" value="1"/>
</dbReference>
<reference evidence="5 6" key="1">
    <citation type="journal article" date="2016" name="Int. J. Syst. Evol. Microbiol.">
        <title>Panacibacter ginsenosidivorans gen. nov., sp. nov., with ginsenoside converting activity isolated from soil of a ginseng field.</title>
        <authorList>
            <person name="Siddiqi M.Z."/>
            <person name="Muhammad Shafi S."/>
            <person name="Choi K.D."/>
            <person name="Im W.T."/>
        </authorList>
    </citation>
    <scope>NUCLEOTIDE SEQUENCE [LARGE SCALE GENOMIC DNA]</scope>
    <source>
        <strain evidence="5 6">Gsoil1550</strain>
    </source>
</reference>
<dbReference type="SMART" id="SM00448">
    <property type="entry name" value="REC"/>
    <property type="match status" value="1"/>
</dbReference>